<organism evidence="2 3">
    <name type="scientific">Phytophthora cactorum</name>
    <dbReference type="NCBI Taxonomy" id="29920"/>
    <lineage>
        <taxon>Eukaryota</taxon>
        <taxon>Sar</taxon>
        <taxon>Stramenopiles</taxon>
        <taxon>Oomycota</taxon>
        <taxon>Peronosporomycetes</taxon>
        <taxon>Peronosporales</taxon>
        <taxon>Peronosporaceae</taxon>
        <taxon>Phytophthora</taxon>
    </lineage>
</organism>
<accession>A0A8T1TWA0</accession>
<protein>
    <submittedName>
        <fullName evidence="2">Uncharacterized protein</fullName>
    </submittedName>
</protein>
<dbReference type="PANTHER" id="PTHR33266">
    <property type="entry name" value="CHROMOSOME 15, WHOLE GENOME SHOTGUN SEQUENCE"/>
    <property type="match status" value="1"/>
</dbReference>
<evidence type="ECO:0000313" key="2">
    <source>
        <dbReference type="EMBL" id="KAG6949932.1"/>
    </source>
</evidence>
<comment type="caution">
    <text evidence="2">The sequence shown here is derived from an EMBL/GenBank/DDBJ whole genome shotgun (WGS) entry which is preliminary data.</text>
</comment>
<dbReference type="AlphaFoldDB" id="A0A8T1TWA0"/>
<gene>
    <name evidence="2" type="ORF">JG687_00014530</name>
</gene>
<evidence type="ECO:0000256" key="1">
    <source>
        <dbReference type="SAM" id="MobiDB-lite"/>
    </source>
</evidence>
<dbReference type="EMBL" id="JAENGZ010001186">
    <property type="protein sequence ID" value="KAG6949932.1"/>
    <property type="molecule type" value="Genomic_DNA"/>
</dbReference>
<feature type="region of interest" description="Disordered" evidence="1">
    <location>
        <begin position="367"/>
        <end position="418"/>
    </location>
</feature>
<reference evidence="2" key="1">
    <citation type="submission" date="2021-01" db="EMBL/GenBank/DDBJ databases">
        <title>Phytophthora aleatoria, a newly-described species from Pinus radiata is distinct from Phytophthora cactorum isolates based on comparative genomics.</title>
        <authorList>
            <person name="Mcdougal R."/>
            <person name="Panda P."/>
            <person name="Williams N."/>
            <person name="Studholme D.J."/>
        </authorList>
    </citation>
    <scope>NUCLEOTIDE SEQUENCE</scope>
    <source>
        <strain evidence="2">NZFS 3830</strain>
    </source>
</reference>
<dbReference type="VEuPathDB" id="FungiDB:PC110_g13316"/>
<evidence type="ECO:0000313" key="3">
    <source>
        <dbReference type="Proteomes" id="UP000688947"/>
    </source>
</evidence>
<proteinExistence type="predicted"/>
<dbReference type="Proteomes" id="UP000688947">
    <property type="component" value="Unassembled WGS sequence"/>
</dbReference>
<name>A0A8T1TWA0_9STRA</name>
<dbReference type="OrthoDB" id="94624at2759"/>
<sequence length="418" mass="46347">MDIHWKAALHTITITAFIDVVFRCNKDEAWKQLVSMGRPLWKSTFDASMRKCNNEAKATKSVLNLAARKMLLGKPSTHLVSYDETNMFGVASMLCRLGLRPHSSSSLASRVVTDFMAILAYMSYESDGHLSSYSSDPVLALGATKVWYNCSPALANCILPQLKKLLVNEMLDTGGVDEVIARVVLLLAMDSCVVETEITAQNHRNCQFMGQFVSVKLFMKALVGPDPILKMERQTTEDTRAKALFKKWQSKWDGWQLGFCHFVQLFSEPTEGMLWVLLGHRAAGVLPRSHSGADLVIPIFHREKREVSLIQVQVKAGTAMMLPANVFASGNSLSEKLPCDVIGICMSQQEMEDQYARYEKVDVSSVEESEGLAGSGPNASKKCSASTTPAPQAVSSRQTNRESSIETNRQLTSRLLRR</sequence>
<feature type="compositionally biased region" description="Polar residues" evidence="1">
    <location>
        <begin position="405"/>
        <end position="418"/>
    </location>
</feature>
<dbReference type="PANTHER" id="PTHR33266:SF1">
    <property type="entry name" value="F-BOX DOMAIN-CONTAINING PROTEIN"/>
    <property type="match status" value="1"/>
</dbReference>
<feature type="compositionally biased region" description="Polar residues" evidence="1">
    <location>
        <begin position="377"/>
        <end position="398"/>
    </location>
</feature>